<dbReference type="InterPro" id="IPR017850">
    <property type="entry name" value="Alkaline_phosphatase_core_sf"/>
</dbReference>
<dbReference type="Proteomes" id="UP000322214">
    <property type="component" value="Chromosome"/>
</dbReference>
<dbReference type="GO" id="GO:0005737">
    <property type="term" value="C:cytoplasm"/>
    <property type="evidence" value="ECO:0007669"/>
    <property type="project" value="TreeGrafter"/>
</dbReference>
<name>A0A5B9P698_9BACT</name>
<dbReference type="PANTHER" id="PTHR45953:SF1">
    <property type="entry name" value="IDURONATE 2-SULFATASE"/>
    <property type="match status" value="1"/>
</dbReference>
<evidence type="ECO:0000256" key="2">
    <source>
        <dbReference type="ARBA" id="ARBA00022801"/>
    </source>
</evidence>
<sequence length="354" mass="38837">MPATVVLIIDGLSANLPGPYGNTTVDTPTLNRLAAESTLFDFCFAESPQLSDSCPILWRDLIEEGSVLVSDCAEVLQLGSTAGFDSIIDATGPVRTELATSVAETQTANFFIHAIEALQTIDSDGLCWLHHAGLAGEWDAPWPFRCAFADEEDPEPPTSIERPVSRFDLKDVDPDVLLGYQQSAYAQLVVIDQLLGVFLEQLRQSGMLDQVSFVFTSPRGYPLGEHGVVGHFDNLYNETLHVPLMIREPRNEDAEFGARHQGMVQFAQLNRMIAGMLDGGFHAVPFCDAAISKVDHWASIHDGTWKLIYDQGSHATAELYAKPDDRWDVNDVSSRRADVVEAFLAGDEPEAGEE</sequence>
<dbReference type="PANTHER" id="PTHR45953">
    <property type="entry name" value="IDURONATE 2-SULFATASE"/>
    <property type="match status" value="1"/>
</dbReference>
<dbReference type="InterPro" id="IPR000917">
    <property type="entry name" value="Sulfatase_N"/>
</dbReference>
<dbReference type="GO" id="GO:0008484">
    <property type="term" value="F:sulfuric ester hydrolase activity"/>
    <property type="evidence" value="ECO:0007669"/>
    <property type="project" value="TreeGrafter"/>
</dbReference>
<dbReference type="Gene3D" id="3.40.720.10">
    <property type="entry name" value="Alkaline Phosphatase, subunit A"/>
    <property type="match status" value="2"/>
</dbReference>
<keyword evidence="1" id="KW-0479">Metal-binding</keyword>
<protein>
    <submittedName>
        <fullName evidence="4">Sulfatase</fullName>
    </submittedName>
</protein>
<evidence type="ECO:0000256" key="1">
    <source>
        <dbReference type="ARBA" id="ARBA00022723"/>
    </source>
</evidence>
<dbReference type="Pfam" id="PF00884">
    <property type="entry name" value="Sulfatase"/>
    <property type="match status" value="1"/>
</dbReference>
<dbReference type="KEGG" id="mff:MFFC18_03710"/>
<dbReference type="OrthoDB" id="265007at2"/>
<accession>A0A5B9P698</accession>
<reference evidence="4 5" key="1">
    <citation type="submission" date="2019-08" db="EMBL/GenBank/DDBJ databases">
        <title>Deep-cultivation of Planctomycetes and their phenomic and genomic characterization uncovers novel biology.</title>
        <authorList>
            <person name="Wiegand S."/>
            <person name="Jogler M."/>
            <person name="Boedeker C."/>
            <person name="Pinto D."/>
            <person name="Vollmers J."/>
            <person name="Rivas-Marin E."/>
            <person name="Kohn T."/>
            <person name="Peeters S.H."/>
            <person name="Heuer A."/>
            <person name="Rast P."/>
            <person name="Oberbeckmann S."/>
            <person name="Bunk B."/>
            <person name="Jeske O."/>
            <person name="Meyerdierks A."/>
            <person name="Storesund J.E."/>
            <person name="Kallscheuer N."/>
            <person name="Luecker S."/>
            <person name="Lage O.M."/>
            <person name="Pohl T."/>
            <person name="Merkel B.J."/>
            <person name="Hornburger P."/>
            <person name="Mueller R.-W."/>
            <person name="Bruemmer F."/>
            <person name="Labrenz M."/>
            <person name="Spormann A.M."/>
            <person name="Op den Camp H."/>
            <person name="Overmann J."/>
            <person name="Amann R."/>
            <person name="Jetten M.S.M."/>
            <person name="Mascher T."/>
            <person name="Medema M.H."/>
            <person name="Devos D.P."/>
            <person name="Kaster A.-K."/>
            <person name="Ovreas L."/>
            <person name="Rohde M."/>
            <person name="Galperin M.Y."/>
            <person name="Jogler C."/>
        </authorList>
    </citation>
    <scope>NUCLEOTIDE SEQUENCE [LARGE SCALE GENOMIC DNA]</scope>
    <source>
        <strain evidence="4 5">FC18</strain>
    </source>
</reference>
<keyword evidence="5" id="KW-1185">Reference proteome</keyword>
<feature type="domain" description="Sulfatase N-terminal" evidence="3">
    <location>
        <begin position="139"/>
        <end position="258"/>
    </location>
</feature>
<dbReference type="AlphaFoldDB" id="A0A5B9P698"/>
<dbReference type="STRING" id="980251.GCA_001642875_02445"/>
<keyword evidence="2" id="KW-0378">Hydrolase</keyword>
<dbReference type="EMBL" id="CP042912">
    <property type="protein sequence ID" value="QEG20522.1"/>
    <property type="molecule type" value="Genomic_DNA"/>
</dbReference>
<evidence type="ECO:0000313" key="5">
    <source>
        <dbReference type="Proteomes" id="UP000322214"/>
    </source>
</evidence>
<dbReference type="SUPFAM" id="SSF53649">
    <property type="entry name" value="Alkaline phosphatase-like"/>
    <property type="match status" value="1"/>
</dbReference>
<evidence type="ECO:0000313" key="4">
    <source>
        <dbReference type="EMBL" id="QEG20522.1"/>
    </source>
</evidence>
<dbReference type="GO" id="GO:0046872">
    <property type="term" value="F:metal ion binding"/>
    <property type="evidence" value="ECO:0007669"/>
    <property type="project" value="UniProtKB-KW"/>
</dbReference>
<evidence type="ECO:0000259" key="3">
    <source>
        <dbReference type="Pfam" id="PF00884"/>
    </source>
</evidence>
<dbReference type="RefSeq" id="WP_075084860.1">
    <property type="nucleotide sequence ID" value="NZ_CP042912.1"/>
</dbReference>
<gene>
    <name evidence="4" type="ORF">MFFC18_03710</name>
</gene>
<organism evidence="4 5">
    <name type="scientific">Mariniblastus fucicola</name>
    <dbReference type="NCBI Taxonomy" id="980251"/>
    <lineage>
        <taxon>Bacteria</taxon>
        <taxon>Pseudomonadati</taxon>
        <taxon>Planctomycetota</taxon>
        <taxon>Planctomycetia</taxon>
        <taxon>Pirellulales</taxon>
        <taxon>Pirellulaceae</taxon>
        <taxon>Mariniblastus</taxon>
    </lineage>
</organism>
<proteinExistence type="predicted"/>